<dbReference type="KEGG" id="bbes:BESB_058790"/>
<feature type="region of interest" description="Disordered" evidence="1">
    <location>
        <begin position="1"/>
        <end position="227"/>
    </location>
</feature>
<feature type="compositionally biased region" description="Low complexity" evidence="1">
    <location>
        <begin position="122"/>
        <end position="148"/>
    </location>
</feature>
<feature type="region of interest" description="Disordered" evidence="1">
    <location>
        <begin position="1070"/>
        <end position="1114"/>
    </location>
</feature>
<feature type="compositionally biased region" description="Low complexity" evidence="1">
    <location>
        <begin position="2024"/>
        <end position="2033"/>
    </location>
</feature>
<gene>
    <name evidence="2" type="ORF">BESB_058790</name>
</gene>
<feature type="compositionally biased region" description="Basic and acidic residues" evidence="1">
    <location>
        <begin position="974"/>
        <end position="983"/>
    </location>
</feature>
<feature type="region of interest" description="Disordered" evidence="1">
    <location>
        <begin position="881"/>
        <end position="1000"/>
    </location>
</feature>
<feature type="region of interest" description="Disordered" evidence="1">
    <location>
        <begin position="2095"/>
        <end position="2119"/>
    </location>
</feature>
<feature type="compositionally biased region" description="Basic and acidic residues" evidence="1">
    <location>
        <begin position="1536"/>
        <end position="1562"/>
    </location>
</feature>
<dbReference type="RefSeq" id="XP_029219001.1">
    <property type="nucleotide sequence ID" value="XM_029364293.1"/>
</dbReference>
<dbReference type="GeneID" id="40310807"/>
<dbReference type="VEuPathDB" id="ToxoDB:BESB_058790"/>
<feature type="compositionally biased region" description="Polar residues" evidence="1">
    <location>
        <begin position="2101"/>
        <end position="2119"/>
    </location>
</feature>
<feature type="compositionally biased region" description="Polar residues" evidence="1">
    <location>
        <begin position="1980"/>
        <end position="1996"/>
    </location>
</feature>
<reference evidence="2 3" key="1">
    <citation type="submission" date="2017-09" db="EMBL/GenBank/DDBJ databases">
        <title>Genome sequencing of Besnoitia besnoiti strain Bb-Ger1.</title>
        <authorList>
            <person name="Schares G."/>
            <person name="Venepally P."/>
            <person name="Lorenzi H.A."/>
        </authorList>
    </citation>
    <scope>NUCLEOTIDE SEQUENCE [LARGE SCALE GENOMIC DNA]</scope>
    <source>
        <strain evidence="2 3">Bb-Ger1</strain>
    </source>
</reference>
<feature type="region of interest" description="Disordered" evidence="1">
    <location>
        <begin position="638"/>
        <end position="665"/>
    </location>
</feature>
<feature type="region of interest" description="Disordered" evidence="1">
    <location>
        <begin position="1580"/>
        <end position="1603"/>
    </location>
</feature>
<name>A0A2A9MHX2_BESBE</name>
<evidence type="ECO:0000256" key="1">
    <source>
        <dbReference type="SAM" id="MobiDB-lite"/>
    </source>
</evidence>
<feature type="compositionally biased region" description="Low complexity" evidence="1">
    <location>
        <begin position="91"/>
        <end position="112"/>
    </location>
</feature>
<organism evidence="2 3">
    <name type="scientific">Besnoitia besnoiti</name>
    <name type="common">Apicomplexan protozoan</name>
    <dbReference type="NCBI Taxonomy" id="94643"/>
    <lineage>
        <taxon>Eukaryota</taxon>
        <taxon>Sar</taxon>
        <taxon>Alveolata</taxon>
        <taxon>Apicomplexa</taxon>
        <taxon>Conoidasida</taxon>
        <taxon>Coccidia</taxon>
        <taxon>Eucoccidiorida</taxon>
        <taxon>Eimeriorina</taxon>
        <taxon>Sarcocystidae</taxon>
        <taxon>Besnoitia</taxon>
    </lineage>
</organism>
<feature type="compositionally biased region" description="Polar residues" evidence="1">
    <location>
        <begin position="2044"/>
        <end position="2053"/>
    </location>
</feature>
<feature type="compositionally biased region" description="Basic and acidic residues" evidence="1">
    <location>
        <begin position="56"/>
        <end position="73"/>
    </location>
</feature>
<feature type="compositionally biased region" description="Basic and acidic residues" evidence="1">
    <location>
        <begin position="896"/>
        <end position="911"/>
    </location>
</feature>
<feature type="region of interest" description="Disordered" evidence="1">
    <location>
        <begin position="742"/>
        <end position="779"/>
    </location>
</feature>
<feature type="region of interest" description="Disordered" evidence="1">
    <location>
        <begin position="1980"/>
        <end position="2064"/>
    </location>
</feature>
<feature type="region of interest" description="Disordered" evidence="1">
    <location>
        <begin position="239"/>
        <end position="279"/>
    </location>
</feature>
<feature type="region of interest" description="Disordered" evidence="1">
    <location>
        <begin position="1521"/>
        <end position="1562"/>
    </location>
</feature>
<feature type="region of interest" description="Disordered" evidence="1">
    <location>
        <begin position="1825"/>
        <end position="1852"/>
    </location>
</feature>
<proteinExistence type="predicted"/>
<protein>
    <submittedName>
        <fullName evidence="2">Uncharacterized protein</fullName>
    </submittedName>
</protein>
<comment type="caution">
    <text evidence="2">The sequence shown here is derived from an EMBL/GenBank/DDBJ whole genome shotgun (WGS) entry which is preliminary data.</text>
</comment>
<feature type="compositionally biased region" description="Basic residues" evidence="1">
    <location>
        <begin position="2054"/>
        <end position="2064"/>
    </location>
</feature>
<evidence type="ECO:0000313" key="3">
    <source>
        <dbReference type="Proteomes" id="UP000224006"/>
    </source>
</evidence>
<dbReference type="EMBL" id="NWUJ01000005">
    <property type="protein sequence ID" value="PFH34992.1"/>
    <property type="molecule type" value="Genomic_DNA"/>
</dbReference>
<accession>A0A2A9MHX2</accession>
<keyword evidence="3" id="KW-1185">Reference proteome</keyword>
<evidence type="ECO:0000313" key="2">
    <source>
        <dbReference type="EMBL" id="PFH34992.1"/>
    </source>
</evidence>
<sequence>MSLAHRSPALSGEGGTPRGRGSEGRNPGDLPFQLDSYDPDEPQHSHGAPAEPAEGGEARRRSRGDQQVRERPQQRRRKPQKGCDGGGPGSGAHCAAAAFSAASSGSACGLPSRLPPRPGPCSTPSSRTPSSSASRSVSSAFTSSLLSRDGQGSPSFTPRIGPSSPGSGAGADERAVSSSLACDRGSPLRSNQGLAPTGLRTPPSFAAGSASANHLHGSPGGEGVRGNFQFYDSVNRLRGARRRDNESSGLASGAGPRLGAPQAVSPKNSPHHAPSSSILASSASFSPDIRGWINPTSCSPSSLFSRCGTGQGEGVGPGGACGGRNPQEPRRQLPQELYNVPGIPRFEDEKANPQGFLSEKSMFAAASVLPPNRANGSFAPTELVGALIAAAGGGAALGLADVGSGRNFMSGGVSVGADDSAGVPRPECDAAALLAALTEAGADASARNGAWGGGNKMSRAEAVEFFLRAAAAVASGSGGPGEKTEERMENSVATGEVRSLACGGPLHYSSSPSASLGFEELSSVHYRPQSAEKHRAADTVGQLQDEGKRQCGVPPSSSSDSLFSDNLFGGCDRSSPLQHALSACRCVYPPSAKRADALEASGSAAPVEGAASDAALFRVDLGERRGANSDAWEMKISSANVDSSDSRRARQPGGEGTSTCGGWATNASGRTPFSRAAGTGLGVFTGDVANSVGGAKCQSQFSSASHLSPSIASSSSFASAAGGGAWSAGSVSAASLAEKSSWGASLGTGPEAAAGSTTHASQGSGGKPGESGSVNGGHQAVGLPFGGGFPWSPASPGAGLDACAGGSRLCGVERAFGGASRSAAAGSQVGNDSWLDELTAGGDVSGTANRDASLAARVQRGRGAKRSATVQSRYRRCASVPGESGAAVTRTRLTSGRKEDGAEEEKVERRTGAARRSASCDAVSSLRAERGNRTGTAADGGDGLSMEPGFGVPRGVDGSPLRLHPWTNATGPRLRGDRQRDSDVASGGAQRAVRQSATSAGQCGLPFAASSADDRKAEAHVVQPLSSGTCLGDAFAVSSAGRGSPFVSRPSEGAKAMDAAGSTASLASAEGTGLPAAHGGPSCGGSSAKHTTSTSGVSLSMGAAGAERSHSFDKRQTASSQGYFGIEETQTATSLLTISAEKAGARASGPKGASEQQPDERGVLSFIDSFPPRAAVALWGDNPVVDQGAPLREHSLLSQPAVPASDDVASGSFAGTGAVPPVPKLEWLVQQRKSHQQQQRNQHQQHQPQVWIGSHAPLGGAVGGAEPGLCAQDGGCGGAHPGISPAFSLDGVAPARSSEAAGGVAAGDGIAPSLPTRDSLPQNDLYSLVLRVASELSLVSSSSNDQASQGLVSPNPSFCGSLRSDVSAEQLHLSTQGGGAVRGVNAGSCSRPNLTVSAAEGASALERPRALSDYYLPLSGYAPPPGGKAGKSESLTAAASASFNGSNPLFFTRENPCGSDRIPIYADSPPGLGGRPNMRMSASASSFGPSGSHGRGGEAFLRGTDRFGFLGLRSGLGSPLDAVGEEQGISSCNSEDGMRGPRRGAADRGDRTGEGGEARVDADNEIDRIRDLVSRWVGLGGESSGSKESVGDDSSFEAARGGGGRMNCNLSVAGKMETLRGGSKSPLPPKNSRNALGEFVDADHYEPTSGFRAYASSPVLYQGPYQSQQLRGNDVEGTFCSKLGRSHGLSESKCGSMEPARSQERRRMVHSNSQGNEALQSPLDDRLFLAAELDRCPEDIRELLVSHLLSIGVSVPGRSALEPPPPLGRAAISLPYNLEKGQTEEARNSAGGLRSSPSDAAFFTGLPSQFIQAVLGKSASAGDLLTPPGIEPAHASEQSSGLGGSTGSGADPKADALHAVVAKTKEMRWLQGLETFLEHQAKKGGGSAPEAMVAAFAAAGAIVGPLFGSTGAEAGLRGAPPRGVADANSGRAGGHLGRVATVPAYLEACASGAPGGNKSNWGAEFGAEANPLSWLLTGSASGESLTGRQGVSSLTSGKKHEEQPRMAKASCDSAGVGLTAVDMSSGSNSKPGSSTGGAPGSTTNCPNSQSATQPRRKAPRPSKRQRVLIRALAYVKQRIRVLEGEVAPLLSQSGLASSLQDVNQAPTSMPSVMNWESNK</sequence>
<dbReference type="OrthoDB" id="331284at2759"/>
<feature type="compositionally biased region" description="Polar residues" evidence="1">
    <location>
        <begin position="1084"/>
        <end position="1098"/>
    </location>
</feature>
<dbReference type="Proteomes" id="UP000224006">
    <property type="component" value="Chromosome V"/>
</dbReference>